<dbReference type="RefSeq" id="WP_379929286.1">
    <property type="nucleotide sequence ID" value="NZ_JBHUMM010000015.1"/>
</dbReference>
<dbReference type="InterPro" id="IPR038559">
    <property type="entry name" value="XkdN-like_sf"/>
</dbReference>
<name>A0ABW5RA23_9BACL</name>
<evidence type="ECO:0000313" key="2">
    <source>
        <dbReference type="Proteomes" id="UP001597497"/>
    </source>
</evidence>
<reference evidence="2" key="1">
    <citation type="journal article" date="2019" name="Int. J. Syst. Evol. Microbiol.">
        <title>The Global Catalogue of Microorganisms (GCM) 10K type strain sequencing project: providing services to taxonomists for standard genome sequencing and annotation.</title>
        <authorList>
            <consortium name="The Broad Institute Genomics Platform"/>
            <consortium name="The Broad Institute Genome Sequencing Center for Infectious Disease"/>
            <person name="Wu L."/>
            <person name="Ma J."/>
        </authorList>
    </citation>
    <scope>NUCLEOTIDE SEQUENCE [LARGE SCALE GENOMIC DNA]</scope>
    <source>
        <strain evidence="2">KCTC 33676</strain>
    </source>
</reference>
<dbReference type="Pfam" id="PF08890">
    <property type="entry name" value="Phage_TAC_5"/>
    <property type="match status" value="1"/>
</dbReference>
<evidence type="ECO:0000313" key="1">
    <source>
        <dbReference type="EMBL" id="MFD2671812.1"/>
    </source>
</evidence>
<gene>
    <name evidence="1" type="ORF">ACFSUC_09350</name>
</gene>
<dbReference type="Proteomes" id="UP001597497">
    <property type="component" value="Unassembled WGS sequence"/>
</dbReference>
<keyword evidence="2" id="KW-1185">Reference proteome</keyword>
<sequence length="130" mass="14843">MKKDTKLTLADLIAKKAAKQASKDRTEEVYINSLGGEIDIKRPKNSFLYKTIDMLKDESFEDVIYANSYLIYHSVSAFQDKSLHEAYEVKEPVEIVQELLEISEINEVATKILELAGFSKPEDLKNEVKN</sequence>
<dbReference type="EMBL" id="JBHUMM010000015">
    <property type="protein sequence ID" value="MFD2671812.1"/>
    <property type="molecule type" value="Genomic_DNA"/>
</dbReference>
<accession>A0ABW5RA23</accession>
<proteinExistence type="predicted"/>
<evidence type="ECO:0008006" key="3">
    <source>
        <dbReference type="Google" id="ProtNLM"/>
    </source>
</evidence>
<dbReference type="Gene3D" id="3.30.2220.30">
    <property type="match status" value="1"/>
</dbReference>
<organism evidence="1 2">
    <name type="scientific">Marinicrinis sediminis</name>
    <dbReference type="NCBI Taxonomy" id="1652465"/>
    <lineage>
        <taxon>Bacteria</taxon>
        <taxon>Bacillati</taxon>
        <taxon>Bacillota</taxon>
        <taxon>Bacilli</taxon>
        <taxon>Bacillales</taxon>
        <taxon>Paenibacillaceae</taxon>
    </lineage>
</organism>
<dbReference type="InterPro" id="IPR014986">
    <property type="entry name" value="XkdN-like"/>
</dbReference>
<protein>
    <recommendedName>
        <fullName evidence="3">Phage portal protein</fullName>
    </recommendedName>
</protein>
<comment type="caution">
    <text evidence="1">The sequence shown here is derived from an EMBL/GenBank/DDBJ whole genome shotgun (WGS) entry which is preliminary data.</text>
</comment>